<evidence type="ECO:0000313" key="8">
    <source>
        <dbReference type="Proteomes" id="UP000078486"/>
    </source>
</evidence>
<dbReference type="GO" id="GO:0042884">
    <property type="term" value="P:microcin transport"/>
    <property type="evidence" value="ECO:0007669"/>
    <property type="project" value="TreeGrafter"/>
</dbReference>
<dbReference type="PANTHER" id="PTHR30325:SF0">
    <property type="entry name" value="INNER MEMBRANE ABC TRANSPORTER PERMEASE PROTEIN YEJE"/>
    <property type="match status" value="1"/>
</dbReference>
<feature type="transmembrane region" description="Helical" evidence="5">
    <location>
        <begin position="54"/>
        <end position="74"/>
    </location>
</feature>
<feature type="transmembrane region" description="Helical" evidence="5">
    <location>
        <begin position="275"/>
        <end position="300"/>
    </location>
</feature>
<evidence type="ECO:0000256" key="5">
    <source>
        <dbReference type="RuleBase" id="RU363032"/>
    </source>
</evidence>
<keyword evidence="2 5" id="KW-0812">Transmembrane</keyword>
<dbReference type="Gene3D" id="1.10.3720.10">
    <property type="entry name" value="MetI-like"/>
    <property type="match status" value="1"/>
</dbReference>
<accession>A0A178IN61</accession>
<feature type="domain" description="ABC transmembrane type-1" evidence="6">
    <location>
        <begin position="148"/>
        <end position="344"/>
    </location>
</feature>
<proteinExistence type="inferred from homology"/>
<dbReference type="RefSeq" id="WP_068769431.1">
    <property type="nucleotide sequence ID" value="NZ_CP109796.1"/>
</dbReference>
<dbReference type="Proteomes" id="UP000078486">
    <property type="component" value="Unassembled WGS sequence"/>
</dbReference>
<sequence length="359" mass="40138">MRLNPLTVKKLRRFRSIRRGYWSFLLLAFLLVVSLFGELLVNSRALVVRHDGKWYFPAYGAIIPGTAFGLDYSYETNYRELRERYRADPGNKNWLLMPPLCAFNEYENSPYEGVFKPAPPSWLGGPEGHLLGTDTTGRDIFARLFYAFRIAMLFALAFVFCTYLIGIAIGCAMGYFGGGVDLFGQRLIEIWSNIPFLYTVIIIASVIPDSTGMQMRIAILLLVLVAFSWTGMTYYMRTATYKEKARDYTAAAIVLGADTGRIIFSHILPNTISTIVTFVPFTVVGAVTSITALDFLGFGFPPPTPSMGELLKQGTQTLTTAPWIVVSAFSSLVVVLTLVTFIGEAVREAFDPRKFTLYK</sequence>
<comment type="similarity">
    <text evidence="5">Belongs to the binding-protein-dependent transport system permease family.</text>
</comment>
<dbReference type="PROSITE" id="PS50928">
    <property type="entry name" value="ABC_TM1"/>
    <property type="match status" value="1"/>
</dbReference>
<dbReference type="OrthoDB" id="9797472at2"/>
<keyword evidence="8" id="KW-1185">Reference proteome</keyword>
<dbReference type="InterPro" id="IPR035906">
    <property type="entry name" value="MetI-like_sf"/>
</dbReference>
<evidence type="ECO:0000256" key="3">
    <source>
        <dbReference type="ARBA" id="ARBA00022989"/>
    </source>
</evidence>
<dbReference type="InterPro" id="IPR000515">
    <property type="entry name" value="MetI-like"/>
</dbReference>
<dbReference type="SUPFAM" id="SSF161098">
    <property type="entry name" value="MetI-like"/>
    <property type="match status" value="1"/>
</dbReference>
<dbReference type="AlphaFoldDB" id="A0A178IN61"/>
<dbReference type="PANTHER" id="PTHR30325">
    <property type="entry name" value="MEMBRANE COMPONENT OF ABC TRANSPORTER"/>
    <property type="match status" value="1"/>
</dbReference>
<protein>
    <submittedName>
        <fullName evidence="7">Peptide ABC transporter permease</fullName>
    </submittedName>
</protein>
<feature type="transmembrane region" description="Helical" evidence="5">
    <location>
        <begin position="320"/>
        <end position="343"/>
    </location>
</feature>
<evidence type="ECO:0000256" key="2">
    <source>
        <dbReference type="ARBA" id="ARBA00022692"/>
    </source>
</evidence>
<name>A0A178IN61_9BACT</name>
<dbReference type="STRING" id="1184151.AW736_06790"/>
<keyword evidence="4 5" id="KW-0472">Membrane</keyword>
<feature type="transmembrane region" description="Helical" evidence="5">
    <location>
        <begin position="248"/>
        <end position="268"/>
    </location>
</feature>
<comment type="caution">
    <text evidence="7">The sequence shown here is derived from an EMBL/GenBank/DDBJ whole genome shotgun (WGS) entry which is preliminary data.</text>
</comment>
<dbReference type="GO" id="GO:0005886">
    <property type="term" value="C:plasma membrane"/>
    <property type="evidence" value="ECO:0007669"/>
    <property type="project" value="UniProtKB-SubCell"/>
</dbReference>
<keyword evidence="5" id="KW-0813">Transport</keyword>
<gene>
    <name evidence="7" type="ORF">AW736_06790</name>
</gene>
<dbReference type="GO" id="GO:0055085">
    <property type="term" value="P:transmembrane transport"/>
    <property type="evidence" value="ECO:0007669"/>
    <property type="project" value="InterPro"/>
</dbReference>
<organism evidence="7 8">
    <name type="scientific">Termitidicoccus mucosus</name>
    <dbReference type="NCBI Taxonomy" id="1184151"/>
    <lineage>
        <taxon>Bacteria</taxon>
        <taxon>Pseudomonadati</taxon>
        <taxon>Verrucomicrobiota</taxon>
        <taxon>Opitutia</taxon>
        <taxon>Opitutales</taxon>
        <taxon>Opitutaceae</taxon>
        <taxon>Termitidicoccus</taxon>
    </lineage>
</organism>
<feature type="transmembrane region" description="Helical" evidence="5">
    <location>
        <begin position="21"/>
        <end position="42"/>
    </location>
</feature>
<feature type="transmembrane region" description="Helical" evidence="5">
    <location>
        <begin position="188"/>
        <end position="207"/>
    </location>
</feature>
<evidence type="ECO:0000256" key="1">
    <source>
        <dbReference type="ARBA" id="ARBA00004651"/>
    </source>
</evidence>
<feature type="transmembrane region" description="Helical" evidence="5">
    <location>
        <begin position="219"/>
        <end position="236"/>
    </location>
</feature>
<dbReference type="EMBL" id="LRRQ01000053">
    <property type="protein sequence ID" value="OAM90629.1"/>
    <property type="molecule type" value="Genomic_DNA"/>
</dbReference>
<evidence type="ECO:0000256" key="4">
    <source>
        <dbReference type="ARBA" id="ARBA00023136"/>
    </source>
</evidence>
<comment type="subcellular location">
    <subcellularLocation>
        <location evidence="1 5">Cell membrane</location>
        <topology evidence="1 5">Multi-pass membrane protein</topology>
    </subcellularLocation>
</comment>
<evidence type="ECO:0000259" key="6">
    <source>
        <dbReference type="PROSITE" id="PS50928"/>
    </source>
</evidence>
<reference evidence="7 8" key="1">
    <citation type="submission" date="2016-01" db="EMBL/GenBank/DDBJ databases">
        <title>High potential of lignocellulose degradation of a new Verrucomicrobia species.</title>
        <authorList>
            <person name="Wang Y."/>
            <person name="Shi Y."/>
            <person name="Qiu Z."/>
            <person name="Liu S."/>
            <person name="Yang H."/>
        </authorList>
    </citation>
    <scope>NUCLEOTIDE SEQUENCE [LARGE SCALE GENOMIC DNA]</scope>
    <source>
        <strain evidence="7 8">TSB47</strain>
    </source>
</reference>
<dbReference type="CDD" id="cd06261">
    <property type="entry name" value="TM_PBP2"/>
    <property type="match status" value="1"/>
</dbReference>
<keyword evidence="3 5" id="KW-1133">Transmembrane helix</keyword>
<dbReference type="Pfam" id="PF00528">
    <property type="entry name" value="BPD_transp_1"/>
    <property type="match status" value="1"/>
</dbReference>
<evidence type="ECO:0000313" key="7">
    <source>
        <dbReference type="EMBL" id="OAM90629.1"/>
    </source>
</evidence>
<feature type="transmembrane region" description="Helical" evidence="5">
    <location>
        <begin position="150"/>
        <end position="176"/>
    </location>
</feature>